<evidence type="ECO:0000256" key="1">
    <source>
        <dbReference type="SAM" id="Coils"/>
    </source>
</evidence>
<dbReference type="KEGG" id="sgra:EX895_001530"/>
<gene>
    <name evidence="3" type="ORF">EX895_001530</name>
</gene>
<feature type="region of interest" description="Disordered" evidence="2">
    <location>
        <begin position="502"/>
        <end position="525"/>
    </location>
</feature>
<dbReference type="GeneID" id="40724425"/>
<evidence type="ECO:0000313" key="4">
    <source>
        <dbReference type="Proteomes" id="UP000306050"/>
    </source>
</evidence>
<feature type="region of interest" description="Disordered" evidence="2">
    <location>
        <begin position="453"/>
        <end position="481"/>
    </location>
</feature>
<name>A0A4U7KY18_9BASI</name>
<reference evidence="3 4" key="1">
    <citation type="submission" date="2019-05" db="EMBL/GenBank/DDBJ databases">
        <title>Sporisorium graminicola CBS 10092 draft sequencing and annotation.</title>
        <authorList>
            <person name="Solano-Gonzalez S."/>
            <person name="Caddick M.X."/>
            <person name="Darby A."/>
        </authorList>
    </citation>
    <scope>NUCLEOTIDE SEQUENCE [LARGE SCALE GENOMIC DNA]</scope>
    <source>
        <strain evidence="3 4">CBS 10092</strain>
    </source>
</reference>
<proteinExistence type="predicted"/>
<feature type="coiled-coil region" evidence="1">
    <location>
        <begin position="78"/>
        <end position="105"/>
    </location>
</feature>
<evidence type="ECO:0000256" key="2">
    <source>
        <dbReference type="SAM" id="MobiDB-lite"/>
    </source>
</evidence>
<organism evidence="3 4">
    <name type="scientific">Sporisorium graminicola</name>
    <dbReference type="NCBI Taxonomy" id="280036"/>
    <lineage>
        <taxon>Eukaryota</taxon>
        <taxon>Fungi</taxon>
        <taxon>Dikarya</taxon>
        <taxon>Basidiomycota</taxon>
        <taxon>Ustilaginomycotina</taxon>
        <taxon>Ustilaginomycetes</taxon>
        <taxon>Ustilaginales</taxon>
        <taxon>Ustilaginaceae</taxon>
        <taxon>Sporisorium</taxon>
    </lineage>
</organism>
<feature type="region of interest" description="Disordered" evidence="2">
    <location>
        <begin position="1"/>
        <end position="49"/>
    </location>
</feature>
<evidence type="ECO:0000313" key="3">
    <source>
        <dbReference type="EMBL" id="TKY89745.1"/>
    </source>
</evidence>
<comment type="caution">
    <text evidence="3">The sequence shown here is derived from an EMBL/GenBank/DDBJ whole genome shotgun (WGS) entry which is preliminary data.</text>
</comment>
<feature type="region of interest" description="Disordered" evidence="2">
    <location>
        <begin position="129"/>
        <end position="156"/>
    </location>
</feature>
<protein>
    <submittedName>
        <fullName evidence="3">Uncharacterized protein</fullName>
    </submittedName>
</protein>
<dbReference type="Proteomes" id="UP000306050">
    <property type="component" value="Chromosome SGRAM_11"/>
</dbReference>
<accession>A0A4U7KY18</accession>
<feature type="compositionally biased region" description="Polar residues" evidence="2">
    <location>
        <begin position="27"/>
        <end position="46"/>
    </location>
</feature>
<dbReference type="OrthoDB" id="2556454at2759"/>
<keyword evidence="4" id="KW-1185">Reference proteome</keyword>
<sequence length="525" mass="58195">MPATRSMRREDHGEAFAAPREGFPWPESQSSDVGETSSQSIGQSDESIAIIPLPLHRPSSSTSAAHNTIDASVAPRSANAHDDEAASLRQQLETVQRRLADLEDVQADRQAIVQSLHHHDEAIRRIDPSAMSPASPRLPSLQTHKGDGGRKRHKHIQGPFRKELRKRMGIGSRDPLPPFDSDPPTLNGATVLRLDYSKNAKCYRTLVSCIVSDLAQDNVAMQHNIAAVGGHGNASEICLTSLNRLFKEWRQQQRAADDPDKKKNRDACRRRAARLTKKCARRRVLFNGNGSLQRQYNNVDFTIAEAASAELTDCESIINESHTATDTESRAELTHRVASLADDGGRRVLPLRKLVPFWRSSELQEALSKLDLERQIARSVQYVQPVASRPRQDVPPQIPPLDAAVPPLSSAVERWMVSLACTRLFPEVVRDVSLNTILPDEPNAIVKDPQQWGQHPQFETHRSAHLSQPEAHPGLDPCLFLDDHEDSSTAVELANGERSVRFGQGEECFSQAEPSSSATRSRRIG</sequence>
<keyword evidence="1" id="KW-0175">Coiled coil</keyword>
<dbReference type="EMBL" id="SRRM01000004">
    <property type="protein sequence ID" value="TKY89745.1"/>
    <property type="molecule type" value="Genomic_DNA"/>
</dbReference>
<dbReference type="RefSeq" id="XP_029741730.1">
    <property type="nucleotide sequence ID" value="XM_029882129.1"/>
</dbReference>
<dbReference type="AlphaFoldDB" id="A0A4U7KY18"/>